<evidence type="ECO:0000313" key="2">
    <source>
        <dbReference type="EMBL" id="RZS61771.1"/>
    </source>
</evidence>
<evidence type="ECO:0000256" key="1">
    <source>
        <dbReference type="ARBA" id="ARBA00022833"/>
    </source>
</evidence>
<dbReference type="PANTHER" id="PTHR12993:SF26">
    <property type="entry name" value="1D-MYO-INOSITOL 2-ACETAMIDO-2-DEOXY-ALPHA-D-GLUCOPYRANOSIDE DEACETYLASE"/>
    <property type="match status" value="1"/>
</dbReference>
<dbReference type="AlphaFoldDB" id="A0A4Q7M373"/>
<name>A0A4Q7M373_9MICO</name>
<comment type="caution">
    <text evidence="2">The sequence shown here is derived from an EMBL/GenBank/DDBJ whole genome shotgun (WGS) entry which is preliminary data.</text>
</comment>
<evidence type="ECO:0000313" key="3">
    <source>
        <dbReference type="Proteomes" id="UP000293852"/>
    </source>
</evidence>
<organism evidence="2 3">
    <name type="scientific">Xylanimonas ulmi</name>
    <dbReference type="NCBI Taxonomy" id="228973"/>
    <lineage>
        <taxon>Bacteria</taxon>
        <taxon>Bacillati</taxon>
        <taxon>Actinomycetota</taxon>
        <taxon>Actinomycetes</taxon>
        <taxon>Micrococcales</taxon>
        <taxon>Promicromonosporaceae</taxon>
        <taxon>Xylanimonas</taxon>
    </lineage>
</organism>
<dbReference type="InterPro" id="IPR003737">
    <property type="entry name" value="GlcNAc_PI_deacetylase-related"/>
</dbReference>
<keyword evidence="1" id="KW-0862">Zinc</keyword>
<keyword evidence="3" id="KW-1185">Reference proteome</keyword>
<dbReference type="RefSeq" id="WP_242607911.1">
    <property type="nucleotide sequence ID" value="NZ_SGWX01000001.1"/>
</dbReference>
<gene>
    <name evidence="2" type="ORF">EV386_2082</name>
</gene>
<dbReference type="EMBL" id="SGWX01000001">
    <property type="protein sequence ID" value="RZS61771.1"/>
    <property type="molecule type" value="Genomic_DNA"/>
</dbReference>
<protein>
    <submittedName>
        <fullName evidence="2">N-acetyl-1-D-myo-inositol-2-amino-2-deoxy-alpha-D-glucopyranoside deacetylase</fullName>
    </submittedName>
</protein>
<dbReference type="GO" id="GO:0016811">
    <property type="term" value="F:hydrolase activity, acting on carbon-nitrogen (but not peptide) bonds, in linear amides"/>
    <property type="evidence" value="ECO:0007669"/>
    <property type="project" value="TreeGrafter"/>
</dbReference>
<dbReference type="Proteomes" id="UP000293852">
    <property type="component" value="Unassembled WGS sequence"/>
</dbReference>
<dbReference type="Gene3D" id="3.40.50.10320">
    <property type="entry name" value="LmbE-like"/>
    <property type="match status" value="1"/>
</dbReference>
<proteinExistence type="predicted"/>
<reference evidence="2 3" key="1">
    <citation type="submission" date="2019-02" db="EMBL/GenBank/DDBJ databases">
        <title>Sequencing the genomes of 1000 actinobacteria strains.</title>
        <authorList>
            <person name="Klenk H.-P."/>
        </authorList>
    </citation>
    <scope>NUCLEOTIDE SEQUENCE [LARGE SCALE GENOMIC DNA]</scope>
    <source>
        <strain evidence="2 3">DSM 16932</strain>
    </source>
</reference>
<dbReference type="SUPFAM" id="SSF102588">
    <property type="entry name" value="LmbE-like"/>
    <property type="match status" value="1"/>
</dbReference>
<dbReference type="PANTHER" id="PTHR12993">
    <property type="entry name" value="N-ACETYLGLUCOSAMINYL-PHOSPHATIDYLINOSITOL DE-N-ACETYLASE-RELATED"/>
    <property type="match status" value="1"/>
</dbReference>
<dbReference type="GO" id="GO:0016137">
    <property type="term" value="P:glycoside metabolic process"/>
    <property type="evidence" value="ECO:0007669"/>
    <property type="project" value="UniProtKB-ARBA"/>
</dbReference>
<accession>A0A4Q7M373</accession>
<dbReference type="Pfam" id="PF02585">
    <property type="entry name" value="PIG-L"/>
    <property type="match status" value="1"/>
</dbReference>
<sequence>MTALEAPAGGAGWPALPGGLVAVHAHPDDETLSTGALIASFAAAGLPVTVVTCTRGERGEVIALPGTTSAGLAALEGDGPALAAHRSGELAAALLALGGGRPGAVRHVFLDELPPSASSDDGGAGARFEDSGMVWLAPGVAGGDPKAVGGFVRVPLDDAAARLAALVRRLRPSVVATYEPGGGYGHPDHVRAHDVTVRALALAADEVRRPALWRRVEPVSVVLGHRAALAADPAVRALADRAGLSLPAADDPLPAVARVDEALAGAAASGDLATVEVRPVLDRVLAAMAAHATQIQHAQAHDAAQAHRATLREGGVADPLGFYALSNGVLAAVGARETYLVARDAQVTSVGSAR</sequence>
<dbReference type="InterPro" id="IPR024078">
    <property type="entry name" value="LmbE-like_dom_sf"/>
</dbReference>